<dbReference type="GO" id="GO:0005737">
    <property type="term" value="C:cytoplasm"/>
    <property type="evidence" value="ECO:0007669"/>
    <property type="project" value="TreeGrafter"/>
</dbReference>
<dbReference type="InterPro" id="IPR006076">
    <property type="entry name" value="FAD-dep_OxRdtase"/>
</dbReference>
<feature type="domain" description="FAD dependent oxidoreductase" evidence="2">
    <location>
        <begin position="189"/>
        <end position="542"/>
    </location>
</feature>
<dbReference type="SUPFAM" id="SSF54373">
    <property type="entry name" value="FAD-linked reductases, C-terminal domain"/>
    <property type="match status" value="1"/>
</dbReference>
<evidence type="ECO:0000259" key="2">
    <source>
        <dbReference type="Pfam" id="PF01266"/>
    </source>
</evidence>
<sequence>MFVNLPEFLKKILKIYQQKQGPTVVAIKSTSWEEVSGALIQEFKKVLNFNVSFEKSLHIILLSPTKNIFFKPSNSSHVLKNAWPLPMSGINRIDILNFKLVVHIVYDEYGWDSLQAEIDVFIVDEPCKNMMRLAVSNIYVYTPSQVSTLEEIASFKQFKIVHRNSELNLYQLSNPHIKHKCIQAQPSNIAVIGAGIAGASIANLLSKKGHKVDLFDPKFNDMPTGEVFETSAGAITPVITADDSPKSRISRAGVLRARTRWQCYFGQALNPCGTLEVDRDKGYAKSLAQAVEMLNFPDEWIRRVTAEEATSISGFNINRDAVFLPFGMQISPLKIIKLLTDLEGINKFTNRILSIDASCPKIRLKTEDNDFFEGYDYVVIASAIKTPEILATSGLDTVKLKSGQCVQRVSKFGTLHALSGQTLRVPAELVSGGPKCVIGGLGYFLPEMGGYCVMGSTYKHNDLNPEVSLEGHQSILSKIPIEFDFDAEDLVRLQGLKGHACVRAVVNGRTPLIGRLKDTNVFLACAYGSHGMTWASLGAEIIGAEIGLEPSPLSRDLLRIMAPDST</sequence>
<proteinExistence type="predicted"/>
<dbReference type="SUPFAM" id="SSF51905">
    <property type="entry name" value="FAD/NAD(P)-binding domain"/>
    <property type="match status" value="1"/>
</dbReference>
<dbReference type="Proteomes" id="UP000007472">
    <property type="component" value="Chromosome"/>
</dbReference>
<dbReference type="EMBL" id="CP002456">
    <property type="protein sequence ID" value="ADU91243.1"/>
    <property type="molecule type" value="Genomic_DNA"/>
</dbReference>
<dbReference type="Pfam" id="PF01266">
    <property type="entry name" value="DAO"/>
    <property type="match status" value="1"/>
</dbReference>
<dbReference type="InterPro" id="IPR036188">
    <property type="entry name" value="FAD/NAD-bd_sf"/>
</dbReference>
<dbReference type="PANTHER" id="PTHR13847">
    <property type="entry name" value="SARCOSINE DEHYDROGENASE-RELATED"/>
    <property type="match status" value="1"/>
</dbReference>
<dbReference type="GO" id="GO:0016491">
    <property type="term" value="F:oxidoreductase activity"/>
    <property type="evidence" value="ECO:0007669"/>
    <property type="project" value="UniProtKB-KW"/>
</dbReference>
<dbReference type="KEGG" id="teq:TEQUI_0296"/>
<gene>
    <name evidence="3" type="ordered locus">TEQUI_0296</name>
</gene>
<evidence type="ECO:0000313" key="3">
    <source>
        <dbReference type="EMBL" id="ADU91243.1"/>
    </source>
</evidence>
<organism evidence="3 4">
    <name type="scientific">Taylorella equigenitalis (strain MCE9)</name>
    <dbReference type="NCBI Taxonomy" id="937774"/>
    <lineage>
        <taxon>Bacteria</taxon>
        <taxon>Pseudomonadati</taxon>
        <taxon>Pseudomonadota</taxon>
        <taxon>Betaproteobacteria</taxon>
        <taxon>Burkholderiales</taxon>
        <taxon>Alcaligenaceae</taxon>
        <taxon>Taylorella</taxon>
    </lineage>
</organism>
<reference evidence="3 4" key="1">
    <citation type="journal article" date="2011" name="J. Bacteriol.">
        <title>Genome sequence of Taylorella equigenitalis MCE9, the causative agent of contagious equine metritis.</title>
        <authorList>
            <person name="Hebert L."/>
            <person name="Moumen B."/>
            <person name="Duquesne F."/>
            <person name="Breuil M.F."/>
            <person name="Laugier C."/>
            <person name="Batto J.M."/>
            <person name="Renault P."/>
            <person name="Petry S."/>
        </authorList>
    </citation>
    <scope>NUCLEOTIDE SEQUENCE [LARGE SCALE GENOMIC DNA]</scope>
    <source>
        <strain evidence="3 4">MCE9</strain>
    </source>
</reference>
<keyword evidence="1" id="KW-0560">Oxidoreductase</keyword>
<accession>A0A654KFN4</accession>
<dbReference type="Gene3D" id="3.30.9.10">
    <property type="entry name" value="D-Amino Acid Oxidase, subunit A, domain 2"/>
    <property type="match status" value="1"/>
</dbReference>
<evidence type="ECO:0000313" key="4">
    <source>
        <dbReference type="Proteomes" id="UP000007472"/>
    </source>
</evidence>
<dbReference type="Gene3D" id="3.50.50.60">
    <property type="entry name" value="FAD/NAD(P)-binding domain"/>
    <property type="match status" value="1"/>
</dbReference>
<evidence type="ECO:0000256" key="1">
    <source>
        <dbReference type="ARBA" id="ARBA00023002"/>
    </source>
</evidence>
<dbReference type="AlphaFoldDB" id="A0A654KFN4"/>
<name>A0A654KFN4_TAYEM</name>
<dbReference type="PANTHER" id="PTHR13847:SF289">
    <property type="entry name" value="GLYCINE OXIDASE"/>
    <property type="match status" value="1"/>
</dbReference>
<protein>
    <recommendedName>
        <fullName evidence="2">FAD dependent oxidoreductase domain-containing protein</fullName>
    </recommendedName>
</protein>